<dbReference type="Gene3D" id="1.20.1250.20">
    <property type="entry name" value="MFS general substrate transporter like domains"/>
    <property type="match status" value="1"/>
</dbReference>
<protein>
    <submittedName>
        <fullName evidence="10">AGR076Cp</fullName>
    </submittedName>
</protein>
<dbReference type="OrthoDB" id="3437016at2759"/>
<dbReference type="Proteomes" id="UP000000591">
    <property type="component" value="Chromosome VII"/>
</dbReference>
<dbReference type="eggNOG" id="KOG0254">
    <property type="taxonomic scope" value="Eukaryota"/>
</dbReference>
<keyword evidence="5 8" id="KW-1133">Transmembrane helix</keyword>
<comment type="similarity">
    <text evidence="2">Belongs to the major facilitator superfamily.</text>
</comment>
<dbReference type="OMA" id="HKLHNNL"/>
<feature type="transmembrane region" description="Helical" evidence="8">
    <location>
        <begin position="408"/>
        <end position="428"/>
    </location>
</feature>
<feature type="transmembrane region" description="Helical" evidence="8">
    <location>
        <begin position="472"/>
        <end position="493"/>
    </location>
</feature>
<evidence type="ECO:0000313" key="10">
    <source>
        <dbReference type="EMBL" id="AAS54565.2"/>
    </source>
</evidence>
<dbReference type="PANTHER" id="PTHR23501:SF191">
    <property type="entry name" value="VACUOLAR BASIC AMINO ACID TRANSPORTER 4"/>
    <property type="match status" value="1"/>
</dbReference>
<feature type="transmembrane region" description="Helical" evidence="8">
    <location>
        <begin position="207"/>
        <end position="226"/>
    </location>
</feature>
<sequence>MGKRRKGLKTKQRDRLREFAKRKERQRALAGQNQAGVGQDAQPARRQHRPRAGEQSGLLEASRGTLVSDPSSGLSGLVASELEVQRQQEVCAAVTAESMATSGSGSSYGSTQKPTEVYLTATAVEAAKEDAGGLGATRRRVVMASMCLGVFLAALDGTIVTTLLDHIASEFNELPRISWIATAYLLSSATFQPLYGKLSDIFGRRPLLVFSNLVFCLGALICGMSKNLWVLVLGRFVAGIGGGGLTSMCSITTTDIVPLRSRALYQGICNVFFGLGTACGGLVGGLFADRAVGWRMAFLVQVPLTLLSTTAIQLFLTLPKPVDAHKGAGQRSIPWTTKLRMVDWTGTVTLVVFLFCFTLVCSLYGEDLPHLYLIFVVILLSGSYFIYHELYVATDPILPIRFLENRSVLAASLSNWFCMMGMMTTGFYIPVYYASVLNMGPTDIGKRIVPSFFSTAFGSLGAGYYMKRTGKYYWFLLAFCLVGVLGQVQISYVTPSISTWRQYCLYMIPGFGSAVLLTVTLLALIVAVPQRHQAATTSISYAFRSTGSTLGVSIGGAIFRNGLSNQLYSKLMPLQSPEHPASELLRIIEKAAHSTEWVHKEAPEFARHILIDCYHYAGRYTFHFCLACMVLATVACCFIVEYKLHAGIPRQDRRGSVH</sequence>
<keyword evidence="3" id="KW-0813">Transport</keyword>
<dbReference type="RefSeq" id="NP_986741.2">
    <property type="nucleotide sequence ID" value="NM_211803.2"/>
</dbReference>
<evidence type="ECO:0000256" key="3">
    <source>
        <dbReference type="ARBA" id="ARBA00022448"/>
    </source>
</evidence>
<evidence type="ECO:0000256" key="4">
    <source>
        <dbReference type="ARBA" id="ARBA00022692"/>
    </source>
</evidence>
<name>Q74ZY2_EREGS</name>
<feature type="transmembrane region" description="Helical" evidence="8">
    <location>
        <begin position="505"/>
        <end position="529"/>
    </location>
</feature>
<feature type="transmembrane region" description="Helical" evidence="8">
    <location>
        <begin position="176"/>
        <end position="195"/>
    </location>
</feature>
<feature type="region of interest" description="Disordered" evidence="7">
    <location>
        <begin position="1"/>
        <end position="72"/>
    </location>
</feature>
<feature type="transmembrane region" description="Helical" evidence="8">
    <location>
        <begin position="263"/>
        <end position="288"/>
    </location>
</feature>
<keyword evidence="4 8" id="KW-0812">Transmembrane</keyword>
<comment type="subcellular location">
    <subcellularLocation>
        <location evidence="1">Endomembrane system</location>
        <topology evidence="1">Multi-pass membrane protein</topology>
    </subcellularLocation>
</comment>
<dbReference type="PROSITE" id="PS50850">
    <property type="entry name" value="MFS"/>
    <property type="match status" value="1"/>
</dbReference>
<reference evidence="10 11" key="1">
    <citation type="journal article" date="2004" name="Science">
        <title>The Ashbya gossypii genome as a tool for mapping the ancient Saccharomyces cerevisiae genome.</title>
        <authorList>
            <person name="Dietrich F.S."/>
            <person name="Voegeli S."/>
            <person name="Brachat S."/>
            <person name="Lerch A."/>
            <person name="Gates K."/>
            <person name="Steiner S."/>
            <person name="Mohr C."/>
            <person name="Pohlmann R."/>
            <person name="Luedi P."/>
            <person name="Choi S."/>
            <person name="Wing R.A."/>
            <person name="Flavier A."/>
            <person name="Gaffney T.D."/>
            <person name="Philippsen P."/>
        </authorList>
    </citation>
    <scope>NUCLEOTIDE SEQUENCE [LARGE SCALE GENOMIC DNA]</scope>
    <source>
        <strain evidence="11">ATCC 10895 / CBS 109.51 / FGSC 9923 / NRRL Y-1056</strain>
    </source>
</reference>
<dbReference type="GO" id="GO:0000329">
    <property type="term" value="C:fungal-type vacuole membrane"/>
    <property type="evidence" value="ECO:0000318"/>
    <property type="project" value="GO_Central"/>
</dbReference>
<dbReference type="GO" id="GO:0055085">
    <property type="term" value="P:transmembrane transport"/>
    <property type="evidence" value="ECO:0000318"/>
    <property type="project" value="GO_Central"/>
</dbReference>
<feature type="transmembrane region" description="Helical" evidence="8">
    <location>
        <begin position="620"/>
        <end position="644"/>
    </location>
</feature>
<feature type="compositionally biased region" description="Basic residues" evidence="7">
    <location>
        <begin position="1"/>
        <end position="10"/>
    </location>
</feature>
<evidence type="ECO:0000256" key="1">
    <source>
        <dbReference type="ARBA" id="ARBA00004127"/>
    </source>
</evidence>
<dbReference type="InterPro" id="IPR020846">
    <property type="entry name" value="MFS_dom"/>
</dbReference>
<keyword evidence="6 8" id="KW-0472">Membrane</keyword>
<evidence type="ECO:0000256" key="6">
    <source>
        <dbReference type="ARBA" id="ARBA00023136"/>
    </source>
</evidence>
<keyword evidence="11" id="KW-1185">Reference proteome</keyword>
<dbReference type="PANTHER" id="PTHR23501">
    <property type="entry name" value="MAJOR FACILITATOR SUPERFAMILY"/>
    <property type="match status" value="1"/>
</dbReference>
<dbReference type="GeneID" id="4623043"/>
<feature type="domain" description="Major facilitator superfamily (MFS) profile" evidence="9">
    <location>
        <begin position="142"/>
        <end position="644"/>
    </location>
</feature>
<dbReference type="HOGENOM" id="CLU_000960_22_3_1"/>
<gene>
    <name evidence="10" type="ORF">AGOS_AGR076C</name>
</gene>
<feature type="compositionally biased region" description="Basic and acidic residues" evidence="7">
    <location>
        <begin position="11"/>
        <end position="21"/>
    </location>
</feature>
<feature type="transmembrane region" description="Helical" evidence="8">
    <location>
        <begin position="371"/>
        <end position="387"/>
    </location>
</feature>
<accession>Q74ZY2</accession>
<dbReference type="FunFam" id="1.20.1720.10:FF:000022">
    <property type="entry name" value="MFS drug transporter, putative"/>
    <property type="match status" value="1"/>
</dbReference>
<feature type="transmembrane region" description="Helical" evidence="8">
    <location>
        <begin position="294"/>
        <end position="316"/>
    </location>
</feature>
<feature type="transmembrane region" description="Helical" evidence="8">
    <location>
        <begin position="341"/>
        <end position="365"/>
    </location>
</feature>
<evidence type="ECO:0000313" key="11">
    <source>
        <dbReference type="Proteomes" id="UP000000591"/>
    </source>
</evidence>
<feature type="transmembrane region" description="Helical" evidence="8">
    <location>
        <begin position="232"/>
        <end position="251"/>
    </location>
</feature>
<dbReference type="GO" id="GO:0015174">
    <property type="term" value="F:basic amino acid transmembrane transporter activity"/>
    <property type="evidence" value="ECO:0000318"/>
    <property type="project" value="GO_Central"/>
</dbReference>
<dbReference type="SUPFAM" id="SSF103473">
    <property type="entry name" value="MFS general substrate transporter"/>
    <property type="match status" value="1"/>
</dbReference>
<evidence type="ECO:0000259" key="9">
    <source>
        <dbReference type="PROSITE" id="PS50850"/>
    </source>
</evidence>
<dbReference type="KEGG" id="ago:AGOS_AGR076C"/>
<dbReference type="GO" id="GO:0012505">
    <property type="term" value="C:endomembrane system"/>
    <property type="evidence" value="ECO:0007669"/>
    <property type="project" value="UniProtKB-SubCell"/>
</dbReference>
<evidence type="ECO:0000256" key="2">
    <source>
        <dbReference type="ARBA" id="ARBA00008335"/>
    </source>
</evidence>
<dbReference type="InterPro" id="IPR036259">
    <property type="entry name" value="MFS_trans_sf"/>
</dbReference>
<dbReference type="InterPro" id="IPR011701">
    <property type="entry name" value="MFS"/>
</dbReference>
<dbReference type="AlphaFoldDB" id="Q74ZY2"/>
<reference evidence="11" key="2">
    <citation type="journal article" date="2013" name="G3 (Bethesda)">
        <title>Genomes of Ashbya fungi isolated from insects reveal four mating-type loci, numerous translocations, lack of transposons, and distinct gene duplications.</title>
        <authorList>
            <person name="Dietrich F.S."/>
            <person name="Voegeli S."/>
            <person name="Kuo S."/>
            <person name="Philippsen P."/>
        </authorList>
    </citation>
    <scope>GENOME REANNOTATION</scope>
    <source>
        <strain evidence="11">ATCC 10895 / CBS 109.51 / FGSC 9923 / NRRL Y-1056</strain>
    </source>
</reference>
<proteinExistence type="inferred from homology"/>
<dbReference type="GO" id="GO:0015802">
    <property type="term" value="P:basic amino acid transport"/>
    <property type="evidence" value="ECO:0000318"/>
    <property type="project" value="GO_Central"/>
</dbReference>
<dbReference type="Gene3D" id="1.20.1720.10">
    <property type="entry name" value="Multidrug resistance protein D"/>
    <property type="match status" value="1"/>
</dbReference>
<dbReference type="FunCoup" id="Q74ZY2">
    <property type="interactions" value="40"/>
</dbReference>
<feature type="transmembrane region" description="Helical" evidence="8">
    <location>
        <begin position="448"/>
        <end position="465"/>
    </location>
</feature>
<dbReference type="EMBL" id="AE016820">
    <property type="protein sequence ID" value="AAS54565.2"/>
    <property type="molecule type" value="Genomic_DNA"/>
</dbReference>
<evidence type="ECO:0000256" key="8">
    <source>
        <dbReference type="SAM" id="Phobius"/>
    </source>
</evidence>
<feature type="transmembrane region" description="Helical" evidence="8">
    <location>
        <begin position="141"/>
        <end position="164"/>
    </location>
</feature>
<evidence type="ECO:0000256" key="7">
    <source>
        <dbReference type="SAM" id="MobiDB-lite"/>
    </source>
</evidence>
<organism evidence="10 11">
    <name type="scientific">Eremothecium gossypii (strain ATCC 10895 / CBS 109.51 / FGSC 9923 / NRRL Y-1056)</name>
    <name type="common">Yeast</name>
    <name type="synonym">Ashbya gossypii</name>
    <dbReference type="NCBI Taxonomy" id="284811"/>
    <lineage>
        <taxon>Eukaryota</taxon>
        <taxon>Fungi</taxon>
        <taxon>Dikarya</taxon>
        <taxon>Ascomycota</taxon>
        <taxon>Saccharomycotina</taxon>
        <taxon>Saccharomycetes</taxon>
        <taxon>Saccharomycetales</taxon>
        <taxon>Saccharomycetaceae</taxon>
        <taxon>Eremothecium</taxon>
    </lineage>
</organism>
<dbReference type="Pfam" id="PF07690">
    <property type="entry name" value="MFS_1"/>
    <property type="match status" value="1"/>
</dbReference>
<dbReference type="CDD" id="cd17502">
    <property type="entry name" value="MFS_Azr1_MDR_like"/>
    <property type="match status" value="1"/>
</dbReference>
<feature type="transmembrane region" description="Helical" evidence="8">
    <location>
        <begin position="541"/>
        <end position="559"/>
    </location>
</feature>
<dbReference type="InParanoid" id="Q74ZY2"/>
<evidence type="ECO:0000256" key="5">
    <source>
        <dbReference type="ARBA" id="ARBA00022989"/>
    </source>
</evidence>